<evidence type="ECO:0000313" key="3">
    <source>
        <dbReference type="EMBL" id="SJZ57708.1"/>
    </source>
</evidence>
<dbReference type="Proteomes" id="UP000190637">
    <property type="component" value="Unassembled WGS sequence"/>
</dbReference>
<dbReference type="AlphaFoldDB" id="A0A1T4LT46"/>
<protein>
    <submittedName>
        <fullName evidence="3">Uncharacterized protein</fullName>
    </submittedName>
</protein>
<dbReference type="EMBL" id="FUWS01000002">
    <property type="protein sequence ID" value="SJZ57708.1"/>
    <property type="molecule type" value="Genomic_DNA"/>
</dbReference>
<proteinExistence type="predicted"/>
<evidence type="ECO:0000313" key="4">
    <source>
        <dbReference type="Proteomes" id="UP000190637"/>
    </source>
</evidence>
<keyword evidence="1" id="KW-0175">Coiled coil</keyword>
<sequence>MDLLGALTSMEAAVISTALIVAGAVTRWRVSKAANEDAAAARADVQKAIETRIETAQKARELHEYEGRDPETGMSIRENELQQKRAELEKANRGLRTGIEEAVESRPHNLMKAETEIADIRRALAEARAATSTHENANVAMDDTLRLARIAGRLDEDDRVVDTTGLPDTYRGNVERGIAEWKDVQRNVGQPEHDLLREFADQTEQLARESARLKQGLTPQASTAASEGRRPGTAPDAPVSDVKTMIDSYLSRSRRERTAHRPDAPAPASTERPHGRGPTGPRG</sequence>
<accession>A0A1T4LT46</accession>
<organism evidence="3 4">
    <name type="scientific">Marinactinospora thermotolerans DSM 45154</name>
    <dbReference type="NCBI Taxonomy" id="1122192"/>
    <lineage>
        <taxon>Bacteria</taxon>
        <taxon>Bacillati</taxon>
        <taxon>Actinomycetota</taxon>
        <taxon>Actinomycetes</taxon>
        <taxon>Streptosporangiales</taxon>
        <taxon>Nocardiopsidaceae</taxon>
        <taxon>Marinactinospora</taxon>
    </lineage>
</organism>
<dbReference type="STRING" id="1122192.SAMN02745673_00806"/>
<reference evidence="3 4" key="1">
    <citation type="submission" date="2017-02" db="EMBL/GenBank/DDBJ databases">
        <authorList>
            <person name="Peterson S.W."/>
        </authorList>
    </citation>
    <scope>NUCLEOTIDE SEQUENCE [LARGE SCALE GENOMIC DNA]</scope>
    <source>
        <strain evidence="3 4">DSM 45154</strain>
    </source>
</reference>
<evidence type="ECO:0000256" key="2">
    <source>
        <dbReference type="SAM" id="MobiDB-lite"/>
    </source>
</evidence>
<keyword evidence="4" id="KW-1185">Reference proteome</keyword>
<feature type="region of interest" description="Disordered" evidence="2">
    <location>
        <begin position="211"/>
        <end position="283"/>
    </location>
</feature>
<gene>
    <name evidence="3" type="ORF">SAMN02745673_00806</name>
</gene>
<name>A0A1T4LT46_9ACTN</name>
<evidence type="ECO:0000256" key="1">
    <source>
        <dbReference type="SAM" id="Coils"/>
    </source>
</evidence>
<dbReference type="RefSeq" id="WP_078760222.1">
    <property type="nucleotide sequence ID" value="NZ_FUWS01000002.1"/>
</dbReference>
<feature type="coiled-coil region" evidence="1">
    <location>
        <begin position="74"/>
        <end position="130"/>
    </location>
</feature>